<evidence type="ECO:0000313" key="2">
    <source>
        <dbReference type="EMBL" id="TKW35689.1"/>
    </source>
</evidence>
<keyword evidence="3" id="KW-1185">Reference proteome</keyword>
<evidence type="ECO:0000256" key="1">
    <source>
        <dbReference type="SAM" id="MobiDB-lite"/>
    </source>
</evidence>
<feature type="region of interest" description="Disordered" evidence="1">
    <location>
        <begin position="22"/>
        <end position="51"/>
    </location>
</feature>
<reference evidence="2" key="1">
    <citation type="submission" date="2019-03" db="EMBL/GenBank/DDBJ databases">
        <title>WGS assembly of Setaria viridis.</title>
        <authorList>
            <person name="Huang P."/>
            <person name="Jenkins J."/>
            <person name="Grimwood J."/>
            <person name="Barry K."/>
            <person name="Healey A."/>
            <person name="Mamidi S."/>
            <person name="Sreedasyam A."/>
            <person name="Shu S."/>
            <person name="Feldman M."/>
            <person name="Wu J."/>
            <person name="Yu Y."/>
            <person name="Chen C."/>
            <person name="Johnson J."/>
            <person name="Rokhsar D."/>
            <person name="Baxter I."/>
            <person name="Schmutz J."/>
            <person name="Brutnell T."/>
            <person name="Kellogg E."/>
        </authorList>
    </citation>
    <scope>NUCLEOTIDE SEQUENCE [LARGE SCALE GENOMIC DNA]</scope>
</reference>
<sequence length="105" mass="11732">MCLSRRHRRRCAIPQRRVVLRRRGGGRRRLGEQQDSRGRLRLRRPRSPGDVATAALSTINPIRHASGAVEPVEPWPAVSMGLPIPMGRVSIVAGVAVAGWQRRAW</sequence>
<dbReference type="Proteomes" id="UP000298652">
    <property type="component" value="Chromosome 2"/>
</dbReference>
<gene>
    <name evidence="2" type="ORF">SEVIR_2G391500v2</name>
</gene>
<dbReference type="Gramene" id="TKW35689">
    <property type="protein sequence ID" value="TKW35689"/>
    <property type="gene ID" value="SEVIR_2G391500v2"/>
</dbReference>
<dbReference type="EMBL" id="CM016553">
    <property type="protein sequence ID" value="TKW35689.1"/>
    <property type="molecule type" value="Genomic_DNA"/>
</dbReference>
<name>A0A4U6W4V4_SETVI</name>
<dbReference type="AlphaFoldDB" id="A0A4U6W4V4"/>
<accession>A0A4U6W4V4</accession>
<feature type="compositionally biased region" description="Basic and acidic residues" evidence="1">
    <location>
        <begin position="29"/>
        <end position="38"/>
    </location>
</feature>
<organism evidence="2 3">
    <name type="scientific">Setaria viridis</name>
    <name type="common">Green bristlegrass</name>
    <name type="synonym">Setaria italica subsp. viridis</name>
    <dbReference type="NCBI Taxonomy" id="4556"/>
    <lineage>
        <taxon>Eukaryota</taxon>
        <taxon>Viridiplantae</taxon>
        <taxon>Streptophyta</taxon>
        <taxon>Embryophyta</taxon>
        <taxon>Tracheophyta</taxon>
        <taxon>Spermatophyta</taxon>
        <taxon>Magnoliopsida</taxon>
        <taxon>Liliopsida</taxon>
        <taxon>Poales</taxon>
        <taxon>Poaceae</taxon>
        <taxon>PACMAD clade</taxon>
        <taxon>Panicoideae</taxon>
        <taxon>Panicodae</taxon>
        <taxon>Paniceae</taxon>
        <taxon>Cenchrinae</taxon>
        <taxon>Setaria</taxon>
    </lineage>
</organism>
<evidence type="ECO:0000313" key="3">
    <source>
        <dbReference type="Proteomes" id="UP000298652"/>
    </source>
</evidence>
<proteinExistence type="predicted"/>
<protein>
    <submittedName>
        <fullName evidence="2">Uncharacterized protein</fullName>
    </submittedName>
</protein>